<reference evidence="2 3" key="1">
    <citation type="journal article" date="2012" name="Nat. Genet.">
        <title>The yak genome and adaptation to life at high altitude.</title>
        <authorList>
            <person name="Qiu Q."/>
            <person name="Zhang G."/>
            <person name="Ma T."/>
            <person name="Qian W."/>
            <person name="Wang J."/>
            <person name="Ye Z."/>
            <person name="Cao C."/>
            <person name="Hu Q."/>
            <person name="Kim J."/>
            <person name="Larkin D.M."/>
            <person name="Auvil L."/>
            <person name="Capitanu B."/>
            <person name="Ma J."/>
            <person name="Lewin H.A."/>
            <person name="Qian X."/>
            <person name="Lang Y."/>
            <person name="Zhou R."/>
            <person name="Wang L."/>
            <person name="Wang K."/>
            <person name="Xia J."/>
            <person name="Liao S."/>
            <person name="Pan S."/>
            <person name="Lu X."/>
            <person name="Hou H."/>
            <person name="Wang Y."/>
            <person name="Zang X."/>
            <person name="Yin Y."/>
            <person name="Ma H."/>
            <person name="Zhang J."/>
            <person name="Wang Z."/>
            <person name="Zhang Y."/>
            <person name="Zhang D."/>
            <person name="Yonezawa T."/>
            <person name="Hasegawa M."/>
            <person name="Zhong Y."/>
            <person name="Liu W."/>
            <person name="Zhang Y."/>
            <person name="Huang Z."/>
            <person name="Zhang S."/>
            <person name="Long R."/>
            <person name="Yang H."/>
            <person name="Wang J."/>
            <person name="Lenstra J.A."/>
            <person name="Cooper D.N."/>
            <person name="Wu Y."/>
            <person name="Wang J."/>
            <person name="Shi P."/>
            <person name="Wang J."/>
            <person name="Liu J."/>
        </authorList>
    </citation>
    <scope>NUCLEOTIDE SEQUENCE [LARGE SCALE GENOMIC DNA]</scope>
    <source>
        <strain evidence="3">yakQH1</strain>
    </source>
</reference>
<organism evidence="2 3">
    <name type="scientific">Bos mutus</name>
    <name type="common">wild yak</name>
    <dbReference type="NCBI Taxonomy" id="72004"/>
    <lineage>
        <taxon>Eukaryota</taxon>
        <taxon>Metazoa</taxon>
        <taxon>Chordata</taxon>
        <taxon>Craniata</taxon>
        <taxon>Vertebrata</taxon>
        <taxon>Euteleostomi</taxon>
        <taxon>Mammalia</taxon>
        <taxon>Eutheria</taxon>
        <taxon>Laurasiatheria</taxon>
        <taxon>Artiodactyla</taxon>
        <taxon>Ruminantia</taxon>
        <taxon>Pecora</taxon>
        <taxon>Bovidae</taxon>
        <taxon>Bovinae</taxon>
        <taxon>Bos</taxon>
    </lineage>
</organism>
<dbReference type="Proteomes" id="UP000011080">
    <property type="component" value="Unassembled WGS sequence"/>
</dbReference>
<gene>
    <name evidence="2" type="ORF">M91_03905</name>
</gene>
<dbReference type="AlphaFoldDB" id="L8HRB7"/>
<feature type="non-terminal residue" evidence="2">
    <location>
        <position position="67"/>
    </location>
</feature>
<accession>L8HRB7</accession>
<keyword evidence="1" id="KW-0472">Membrane</keyword>
<name>L8HRB7_9CETA</name>
<evidence type="ECO:0000313" key="2">
    <source>
        <dbReference type="EMBL" id="ELR46403.1"/>
    </source>
</evidence>
<proteinExistence type="predicted"/>
<evidence type="ECO:0000313" key="3">
    <source>
        <dbReference type="Proteomes" id="UP000011080"/>
    </source>
</evidence>
<dbReference type="EMBL" id="JH883486">
    <property type="protein sequence ID" value="ELR46403.1"/>
    <property type="molecule type" value="Genomic_DNA"/>
</dbReference>
<keyword evidence="1" id="KW-0812">Transmembrane</keyword>
<protein>
    <submittedName>
        <fullName evidence="2">Uncharacterized protein</fullName>
    </submittedName>
</protein>
<keyword evidence="1" id="KW-1133">Transmembrane helix</keyword>
<feature type="transmembrane region" description="Helical" evidence="1">
    <location>
        <begin position="12"/>
        <end position="33"/>
    </location>
</feature>
<evidence type="ECO:0000256" key="1">
    <source>
        <dbReference type="SAM" id="Phobius"/>
    </source>
</evidence>
<feature type="non-terminal residue" evidence="2">
    <location>
        <position position="1"/>
    </location>
</feature>
<sequence>LSKLFDHVHRTYFWALCSAPLVYMSVLPGLHYFDYYLFVVSLEIGICETSNFILFQDCFGYLGSLTL</sequence>